<feature type="region of interest" description="Disordered" evidence="5">
    <location>
        <begin position="342"/>
        <end position="432"/>
    </location>
</feature>
<proteinExistence type="predicted"/>
<dbReference type="SMART" id="SM00295">
    <property type="entry name" value="B41"/>
    <property type="match status" value="1"/>
</dbReference>
<feature type="transmembrane region" description="Helical" evidence="6">
    <location>
        <begin position="500"/>
        <end position="520"/>
    </location>
</feature>
<dbReference type="GO" id="GO:0071944">
    <property type="term" value="C:cell periphery"/>
    <property type="evidence" value="ECO:0007669"/>
    <property type="project" value="UniProtKB-ARBA"/>
</dbReference>
<dbReference type="Pfam" id="PF00373">
    <property type="entry name" value="FERM_M"/>
    <property type="match status" value="1"/>
</dbReference>
<dbReference type="InterPro" id="IPR019747">
    <property type="entry name" value="FERM_CS"/>
</dbReference>
<dbReference type="GO" id="GO:0005912">
    <property type="term" value="C:adherens junction"/>
    <property type="evidence" value="ECO:0007669"/>
    <property type="project" value="UniProtKB-SubCell"/>
</dbReference>
<evidence type="ECO:0000256" key="5">
    <source>
        <dbReference type="SAM" id="MobiDB-lite"/>
    </source>
</evidence>
<reference evidence="8" key="1">
    <citation type="submission" date="2021-05" db="EMBL/GenBank/DDBJ databases">
        <authorList>
            <person name="Alioto T."/>
            <person name="Alioto T."/>
            <person name="Gomez Garrido J."/>
        </authorList>
    </citation>
    <scope>NUCLEOTIDE SEQUENCE</scope>
</reference>
<dbReference type="InterPro" id="IPR014352">
    <property type="entry name" value="FERM/acyl-CoA-bd_prot_sf"/>
</dbReference>
<dbReference type="InterPro" id="IPR014847">
    <property type="entry name" value="FA"/>
</dbReference>
<dbReference type="InterPro" id="IPR029071">
    <property type="entry name" value="Ubiquitin-like_domsf"/>
</dbReference>
<dbReference type="SUPFAM" id="SSF50729">
    <property type="entry name" value="PH domain-like"/>
    <property type="match status" value="1"/>
</dbReference>
<evidence type="ECO:0000256" key="3">
    <source>
        <dbReference type="ARBA" id="ARBA00022949"/>
    </source>
</evidence>
<name>A0A8D9AZP8_9HEMI</name>
<dbReference type="SMART" id="SM01196">
    <property type="entry name" value="FERM_C"/>
    <property type="match status" value="1"/>
</dbReference>
<keyword evidence="6" id="KW-0472">Membrane</keyword>
<protein>
    <recommendedName>
        <fullName evidence="2">Moesin/ezrin/radixin homolog 1</fullName>
    </recommendedName>
</protein>
<dbReference type="PRINTS" id="PR00935">
    <property type="entry name" value="BAND41"/>
</dbReference>
<dbReference type="Pfam" id="PF09379">
    <property type="entry name" value="FERM_N"/>
    <property type="match status" value="1"/>
</dbReference>
<dbReference type="InterPro" id="IPR019748">
    <property type="entry name" value="FERM_central"/>
</dbReference>
<dbReference type="GO" id="GO:0009887">
    <property type="term" value="P:animal organ morphogenesis"/>
    <property type="evidence" value="ECO:0007669"/>
    <property type="project" value="UniProtKB-ARBA"/>
</dbReference>
<dbReference type="FunFam" id="1.20.80.10:FF:000006">
    <property type="entry name" value="FERM domain-containing protein 5 isoform X1"/>
    <property type="match status" value="1"/>
</dbReference>
<dbReference type="PANTHER" id="PTHR23280">
    <property type="entry name" value="4.1 G PROTEIN"/>
    <property type="match status" value="1"/>
</dbReference>
<dbReference type="CDD" id="cd14473">
    <property type="entry name" value="FERM_B-lobe"/>
    <property type="match status" value="1"/>
</dbReference>
<feature type="compositionally biased region" description="Basic residues" evidence="5">
    <location>
        <begin position="346"/>
        <end position="355"/>
    </location>
</feature>
<sequence length="563" mass="63544">MLKFGSKNDVNSVIKVSVRLLDDSEMVECDIQPHCKGKYLLDHVCNQLNLIEVDYFGLRFTDSHKIRHWLDPSKNIMKQLKDVDPLQFSFRVKFYPPDPFKLKEDITRYQIYLQLKRDLLHGRLYCDPNAAAQLGAYILQEELGDFNPEEHVGNYVSELKILLKQTTYIEEKMIEFHSKLVEQTPEQVETAFLRKAACLDTYGVDPQPVKDHAGNQMYLGINHTGILTFLGNRRTTRYLWKQVQNINYEGKMFIVHLVFYEDPRTKRKETVGFKCDSGLACRLVWRAALEQKLFFTCVSSSQIPPVLSGGGLFSWGGGAKFKYQGRVQLEIMEDLSALKREEPRVTRTHSLRRKPASVPATPSTPVPNESSGYSSLPRSNYSTDFRSPDGLGVGGSHYSGSECTNTLETVAEDAESARQRLQDHPDNSSEYTVRDSSCEQLNSITYIGSTSGAVLPGGVGSSRRSTPINNIHTSTVSSVSYPPLPSHSSITSRSLVLSRIFLNALLLATLLVLVATVLVFETDLNLLSPVKRTPEMMLLRREFYEPCKKYVRSKLTALYQGLG</sequence>
<dbReference type="GO" id="GO:0008092">
    <property type="term" value="F:cytoskeletal protein binding"/>
    <property type="evidence" value="ECO:0007669"/>
    <property type="project" value="InterPro"/>
</dbReference>
<dbReference type="InterPro" id="IPR000299">
    <property type="entry name" value="FERM_domain"/>
</dbReference>
<feature type="compositionally biased region" description="Polar residues" evidence="5">
    <location>
        <begin position="398"/>
        <end position="408"/>
    </location>
</feature>
<dbReference type="InterPro" id="IPR011993">
    <property type="entry name" value="PH-like_dom_sf"/>
</dbReference>
<dbReference type="PANTHER" id="PTHR23280:SF32">
    <property type="entry name" value="FI22325P1"/>
    <property type="match status" value="1"/>
</dbReference>
<dbReference type="Gene3D" id="1.20.80.10">
    <property type="match status" value="1"/>
</dbReference>
<dbReference type="InterPro" id="IPR019749">
    <property type="entry name" value="Band_41_domain"/>
</dbReference>
<evidence type="ECO:0000313" key="8">
    <source>
        <dbReference type="EMBL" id="CAG6773722.1"/>
    </source>
</evidence>
<dbReference type="SMART" id="SM01195">
    <property type="entry name" value="FA"/>
    <property type="match status" value="1"/>
</dbReference>
<evidence type="ECO:0000256" key="6">
    <source>
        <dbReference type="SAM" id="Phobius"/>
    </source>
</evidence>
<dbReference type="InterPro" id="IPR018979">
    <property type="entry name" value="FERM_N"/>
</dbReference>
<dbReference type="Pfam" id="PF08736">
    <property type="entry name" value="FA"/>
    <property type="match status" value="1"/>
</dbReference>
<evidence type="ECO:0000256" key="1">
    <source>
        <dbReference type="ARBA" id="ARBA00004536"/>
    </source>
</evidence>
<keyword evidence="6" id="KW-1133">Transmembrane helix</keyword>
<organism evidence="8">
    <name type="scientific">Cacopsylla melanoneura</name>
    <dbReference type="NCBI Taxonomy" id="428564"/>
    <lineage>
        <taxon>Eukaryota</taxon>
        <taxon>Metazoa</taxon>
        <taxon>Ecdysozoa</taxon>
        <taxon>Arthropoda</taxon>
        <taxon>Hexapoda</taxon>
        <taxon>Insecta</taxon>
        <taxon>Pterygota</taxon>
        <taxon>Neoptera</taxon>
        <taxon>Paraneoptera</taxon>
        <taxon>Hemiptera</taxon>
        <taxon>Sternorrhyncha</taxon>
        <taxon>Psylloidea</taxon>
        <taxon>Psyllidae</taxon>
        <taxon>Psyllinae</taxon>
        <taxon>Cacopsylla</taxon>
    </lineage>
</organism>
<feature type="compositionally biased region" description="Polar residues" evidence="5">
    <location>
        <begin position="360"/>
        <end position="385"/>
    </location>
</feature>
<dbReference type="SUPFAM" id="SSF47031">
    <property type="entry name" value="Second domain of FERM"/>
    <property type="match status" value="1"/>
</dbReference>
<evidence type="ECO:0000256" key="4">
    <source>
        <dbReference type="ARBA" id="ARBA00043944"/>
    </source>
</evidence>
<dbReference type="InterPro" id="IPR018980">
    <property type="entry name" value="FERM_PH-like_C"/>
</dbReference>
<dbReference type="Gene3D" id="2.30.29.30">
    <property type="entry name" value="Pleckstrin-homology domain (PH domain)/Phosphotyrosine-binding domain (PTB)"/>
    <property type="match status" value="1"/>
</dbReference>
<dbReference type="PRINTS" id="PR00661">
    <property type="entry name" value="ERMFAMILY"/>
</dbReference>
<comment type="subcellular location">
    <subcellularLocation>
        <location evidence="1">Cell junction</location>
        <location evidence="1">Adherens junction</location>
    </subcellularLocation>
    <subcellularLocation>
        <location evidence="4">Cell projection</location>
        <location evidence="4">Rhabdomere</location>
    </subcellularLocation>
</comment>
<keyword evidence="6" id="KW-0812">Transmembrane</keyword>
<evidence type="ECO:0000256" key="2">
    <source>
        <dbReference type="ARBA" id="ARBA00022025"/>
    </source>
</evidence>
<dbReference type="InterPro" id="IPR035963">
    <property type="entry name" value="FERM_2"/>
</dbReference>
<dbReference type="GO" id="GO:0030182">
    <property type="term" value="P:neuron differentiation"/>
    <property type="evidence" value="ECO:0007669"/>
    <property type="project" value="UniProtKB-ARBA"/>
</dbReference>
<dbReference type="FunFam" id="3.10.20.90:FF:000002">
    <property type="entry name" value="Erythrocyte protein band 4.1-like 3"/>
    <property type="match status" value="1"/>
</dbReference>
<dbReference type="EMBL" id="HBUF01592219">
    <property type="protein sequence ID" value="CAG6773721.1"/>
    <property type="molecule type" value="Transcribed_RNA"/>
</dbReference>
<dbReference type="GO" id="GO:0016028">
    <property type="term" value="C:rhabdomere"/>
    <property type="evidence" value="ECO:0007669"/>
    <property type="project" value="UniProtKB-SubCell"/>
</dbReference>
<feature type="domain" description="FERM" evidence="7">
    <location>
        <begin position="14"/>
        <end position="299"/>
    </location>
</feature>
<dbReference type="SUPFAM" id="SSF54236">
    <property type="entry name" value="Ubiquitin-like"/>
    <property type="match status" value="1"/>
</dbReference>
<dbReference type="GO" id="GO:0031032">
    <property type="term" value="P:actomyosin structure organization"/>
    <property type="evidence" value="ECO:0007669"/>
    <property type="project" value="TreeGrafter"/>
</dbReference>
<evidence type="ECO:0000259" key="7">
    <source>
        <dbReference type="PROSITE" id="PS50057"/>
    </source>
</evidence>
<dbReference type="PROSITE" id="PS50057">
    <property type="entry name" value="FERM_3"/>
    <property type="match status" value="1"/>
</dbReference>
<dbReference type="InterPro" id="IPR000798">
    <property type="entry name" value="Ez/rad/moesin-like"/>
</dbReference>
<keyword evidence="3" id="KW-0965">Cell junction</keyword>
<dbReference type="EMBL" id="HBUF01592220">
    <property type="protein sequence ID" value="CAG6773722.1"/>
    <property type="molecule type" value="Transcribed_RNA"/>
</dbReference>
<feature type="compositionally biased region" description="Basic and acidic residues" evidence="5">
    <location>
        <begin position="415"/>
        <end position="432"/>
    </location>
</feature>
<dbReference type="Gene3D" id="3.10.20.90">
    <property type="entry name" value="Phosphatidylinositol 3-kinase Catalytic Subunit, Chain A, domain 1"/>
    <property type="match status" value="1"/>
</dbReference>
<dbReference type="GO" id="GO:0005856">
    <property type="term" value="C:cytoskeleton"/>
    <property type="evidence" value="ECO:0007669"/>
    <property type="project" value="TreeGrafter"/>
</dbReference>
<dbReference type="PROSITE" id="PS00660">
    <property type="entry name" value="FERM_1"/>
    <property type="match status" value="1"/>
</dbReference>
<dbReference type="CDD" id="cd17102">
    <property type="entry name" value="FERM_F1_FRMD3"/>
    <property type="match status" value="1"/>
</dbReference>
<accession>A0A8D9AZP8</accession>
<dbReference type="AlphaFoldDB" id="A0A8D9AZP8"/>
<dbReference type="Pfam" id="PF09380">
    <property type="entry name" value="FERM_C"/>
    <property type="match status" value="1"/>
</dbReference>